<keyword evidence="6" id="KW-1185">Reference proteome</keyword>
<organism evidence="5 6">
    <name type="scientific">Hymenobacter gummosus</name>
    <dbReference type="NCBI Taxonomy" id="1776032"/>
    <lineage>
        <taxon>Bacteria</taxon>
        <taxon>Pseudomonadati</taxon>
        <taxon>Bacteroidota</taxon>
        <taxon>Cytophagia</taxon>
        <taxon>Cytophagales</taxon>
        <taxon>Hymenobacteraceae</taxon>
        <taxon>Hymenobacter</taxon>
    </lineage>
</organism>
<dbReference type="EMBL" id="RXOF01000010">
    <property type="protein sequence ID" value="RTQ48135.1"/>
    <property type="molecule type" value="Genomic_DNA"/>
</dbReference>
<sequence>MTKLLLRILVLLLPLAARAQAPAGWQLQSIIGTPLFAPTDIAVDSRGYMYVLEGDPYFSYRPGTITKLDPQGRYVERLDVKRANTGPSSICTGYALAMDAADNLYVADAGQGEIRKYSPAGQPLQTFRSNRWGFCSPVNPRALTVDAAGNVYALSNNRLLKFNSQGALQWEYAPPLTSQPGRADIRLSDVAADAAGNVFVITDYYVITKLNAAGQVQQTIPVTRAGQYIFSTGSFMPVMNMDAAGSFYLGIEGGSPIYKFAADGTYQSSLPTDVFGGGLNFAFDRQNQLYVSAASNRGEAPTIYKFAPTGTELARWSSRDRALFITQNGAGEFYSYDAGRQQIIKRAADGRELLRFGGPGYGTGQFEPNIAGSVPAFAGLDVDAAGNVYTLEENYNSSPRVQVFDGQGRWLRVIQSSALTRVWPRFAALTVTPAGQIYVADLTNHRVVKLNQQGQLLQTLGASGNLRFYQPQAMSVNELGLLYVADSSGSRVQQISPTGQLLRSTHVRIPNRNYLLGQNPVDVDVDGNGTIFINNSAWDSVRVLDRQGRQRRCVPKDFGPVSALSVDAAGSRLLTLRQDASLVCAYGAPAGGQPACQIVGRVYQDLNGDCLNQSSEPGLADIIVVAQPGNYYARTDAAGGYVIRVDTGRYTVQQLLPVQPGRTIQTLCPPGPPILPLTAAGQSVYGPDFGNQVTNAPYLSVEVGSNRRRRCARNVTTVRYANTGFAAAANAQVVVALPQHVVFIGADRPHTRDAQGNFVFSVGTLAPEQGGTIVIQDSVACGNPAIRGLTVCTRAWITPSNTYPPSTRWNQASLRVRGAALAGNETRFSVVNVGRGATTDSLQLRVYQDAQLGRLERFMLAAGDSLVLRVPATGRVVRVEADQPAEHPLKKTASANVELPGAVTGGVPSPAMSAWPPDDAEPEVAESCEPIVDSFDPNDKQVVPAGVTAQHYTPTGVPLRYRIRFQNTGTDDAYRVVLVDTLSAHLDMSTLQVGAASHPYRLSVGGKGRAVLTFTFAGLTLPPSSRNEPASHGFVEFTVKPKSGLAPRTQVDNYADIFFDYNEPVRTNTTTNRIYDVPPTVGPGAPLGPVVVSPAVTGVAPAQGRFGTLVTITGQRFATTPAANQVRFNGTAAPVLSATATTLTVRVPAGASSGPLQVSTADGGTRSPQAFTVFQPPVLTTLSPAEGRPGDVVTLSGSHFSALAAQDTVFFNGVAARVRQASTTQLEVEVPAGATLGPVLLRTLGGEVRSSQNFMVWYAPVIASLSPAKGKAGSVVTLTGSAFAPAARSTVAFTGGAPGQVLQASATSLQVRVPAAAQSGPLRLETPGGTVVSTTAFTFVPAPVLTSFTPTQAAVGELVTLTGQHLLADGLPDTIAFAGARAEVLSATTTSAVVRVPRGAVTGPLEVAGSGGRGTSQQVFTVLALQPEEAIGVYPNPTNGHLTLDWQRADFDVEQVTVYNTLGQRVLGASLRAAAQPQLQLDLTAQRKGLYLLVVQTARGLVTKHLTVY</sequence>
<dbReference type="Pfam" id="PF18962">
    <property type="entry name" value="Por_Secre_tail"/>
    <property type="match status" value="1"/>
</dbReference>
<dbReference type="SUPFAM" id="SSF81296">
    <property type="entry name" value="E set domains"/>
    <property type="match status" value="4"/>
</dbReference>
<dbReference type="Pfam" id="PF24595">
    <property type="entry name" value="DUF7619"/>
    <property type="match status" value="1"/>
</dbReference>
<dbReference type="SUPFAM" id="SSF101898">
    <property type="entry name" value="NHL repeat"/>
    <property type="match status" value="2"/>
</dbReference>
<dbReference type="InterPro" id="IPR013783">
    <property type="entry name" value="Ig-like_fold"/>
</dbReference>
<feature type="domain" description="IPT/TIG" evidence="4">
    <location>
        <begin position="1342"/>
        <end position="1423"/>
    </location>
</feature>
<feature type="repeat" description="NHL" evidence="2">
    <location>
        <begin position="457"/>
        <end position="498"/>
    </location>
</feature>
<dbReference type="NCBIfam" id="TIGR01451">
    <property type="entry name" value="B_ant_repeat"/>
    <property type="match status" value="1"/>
</dbReference>
<evidence type="ECO:0000259" key="4">
    <source>
        <dbReference type="SMART" id="SM00429"/>
    </source>
</evidence>
<keyword evidence="1" id="KW-0677">Repeat</keyword>
<feature type="chain" id="PRO_5018973000" evidence="3">
    <location>
        <begin position="20"/>
        <end position="1509"/>
    </location>
</feature>
<dbReference type="RefSeq" id="WP_126694376.1">
    <property type="nucleotide sequence ID" value="NZ_RXOF01000010.1"/>
</dbReference>
<dbReference type="Pfam" id="PF01833">
    <property type="entry name" value="TIG"/>
    <property type="match status" value="4"/>
</dbReference>
<dbReference type="NCBIfam" id="TIGR04183">
    <property type="entry name" value="Por_Secre_tail"/>
    <property type="match status" value="1"/>
</dbReference>
<dbReference type="InterPro" id="IPR026444">
    <property type="entry name" value="Secre_tail"/>
</dbReference>
<dbReference type="SUPFAM" id="SSF117074">
    <property type="entry name" value="Hypothetical protein PA1324"/>
    <property type="match status" value="1"/>
</dbReference>
<feature type="domain" description="IPT/TIG" evidence="4">
    <location>
        <begin position="1176"/>
        <end position="1255"/>
    </location>
</feature>
<reference evidence="5 6" key="1">
    <citation type="submission" date="2018-12" db="EMBL/GenBank/DDBJ databases">
        <title>Hymenobacter gummosus sp. nov., isolated from a spring.</title>
        <authorList>
            <person name="Nie L."/>
        </authorList>
    </citation>
    <scope>NUCLEOTIDE SEQUENCE [LARGE SCALE GENOMIC DNA]</scope>
    <source>
        <strain evidence="5 6">KCTC 52166</strain>
    </source>
</reference>
<feature type="domain" description="IPT/TIG" evidence="4">
    <location>
        <begin position="1093"/>
        <end position="1174"/>
    </location>
</feature>
<keyword evidence="3" id="KW-0732">Signal</keyword>
<dbReference type="GO" id="GO:0008270">
    <property type="term" value="F:zinc ion binding"/>
    <property type="evidence" value="ECO:0007669"/>
    <property type="project" value="UniProtKB-KW"/>
</dbReference>
<dbReference type="SMART" id="SM00429">
    <property type="entry name" value="IPT"/>
    <property type="match status" value="4"/>
</dbReference>
<dbReference type="PANTHER" id="PTHR24104">
    <property type="entry name" value="E3 UBIQUITIN-PROTEIN LIGASE NHLRC1-RELATED"/>
    <property type="match status" value="1"/>
</dbReference>
<accession>A0A431U0B7</accession>
<evidence type="ECO:0000256" key="1">
    <source>
        <dbReference type="ARBA" id="ARBA00022737"/>
    </source>
</evidence>
<dbReference type="InterPro" id="IPR047589">
    <property type="entry name" value="DUF11_rpt"/>
</dbReference>
<dbReference type="OrthoDB" id="1524003at2"/>
<dbReference type="PROSITE" id="PS51125">
    <property type="entry name" value="NHL"/>
    <property type="match status" value="2"/>
</dbReference>
<dbReference type="InterPro" id="IPR055353">
    <property type="entry name" value="DUF7619"/>
</dbReference>
<gene>
    <name evidence="5" type="ORF">EJV47_17010</name>
</gene>
<dbReference type="InterPro" id="IPR002909">
    <property type="entry name" value="IPT_dom"/>
</dbReference>
<dbReference type="Proteomes" id="UP000282184">
    <property type="component" value="Unassembled WGS sequence"/>
</dbReference>
<dbReference type="Gene3D" id="2.120.10.30">
    <property type="entry name" value="TolB, C-terminal domain"/>
    <property type="match status" value="2"/>
</dbReference>
<dbReference type="CDD" id="cd05819">
    <property type="entry name" value="NHL"/>
    <property type="match status" value="2"/>
</dbReference>
<evidence type="ECO:0000313" key="5">
    <source>
        <dbReference type="EMBL" id="RTQ48135.1"/>
    </source>
</evidence>
<name>A0A431U0B7_9BACT</name>
<dbReference type="Gene3D" id="2.60.40.10">
    <property type="entry name" value="Immunoglobulins"/>
    <property type="match status" value="4"/>
</dbReference>
<dbReference type="InterPro" id="IPR011042">
    <property type="entry name" value="6-blade_b-propeller_TolB-like"/>
</dbReference>
<dbReference type="InterPro" id="IPR001258">
    <property type="entry name" value="NHL_repeat"/>
</dbReference>
<protein>
    <submittedName>
        <fullName evidence="5">T9SS type A sorting domain-containing protein</fullName>
    </submittedName>
</protein>
<dbReference type="InterPro" id="IPR050952">
    <property type="entry name" value="TRIM-NHL_E3_ligases"/>
</dbReference>
<comment type="caution">
    <text evidence="5">The sequence shown here is derived from an EMBL/GenBank/DDBJ whole genome shotgun (WGS) entry which is preliminary data.</text>
</comment>
<dbReference type="PANTHER" id="PTHR24104:SF25">
    <property type="entry name" value="PROTEIN LIN-41"/>
    <property type="match status" value="1"/>
</dbReference>
<dbReference type="CDD" id="cd00102">
    <property type="entry name" value="IPT"/>
    <property type="match status" value="1"/>
</dbReference>
<feature type="repeat" description="NHL" evidence="2">
    <location>
        <begin position="429"/>
        <end position="453"/>
    </location>
</feature>
<dbReference type="InterPro" id="IPR014756">
    <property type="entry name" value="Ig_E-set"/>
</dbReference>
<evidence type="ECO:0000256" key="3">
    <source>
        <dbReference type="SAM" id="SignalP"/>
    </source>
</evidence>
<feature type="signal peptide" evidence="3">
    <location>
        <begin position="1"/>
        <end position="19"/>
    </location>
</feature>
<evidence type="ECO:0000313" key="6">
    <source>
        <dbReference type="Proteomes" id="UP000282184"/>
    </source>
</evidence>
<feature type="domain" description="IPT/TIG" evidence="4">
    <location>
        <begin position="1259"/>
        <end position="1340"/>
    </location>
</feature>
<evidence type="ECO:0000256" key="2">
    <source>
        <dbReference type="PROSITE-ProRule" id="PRU00504"/>
    </source>
</evidence>
<proteinExistence type="predicted"/>